<feature type="domain" description="Metallo-beta-lactamase" evidence="5">
    <location>
        <begin position="15"/>
        <end position="194"/>
    </location>
</feature>
<dbReference type="SMART" id="SM00849">
    <property type="entry name" value="Lactamase_B"/>
    <property type="match status" value="1"/>
</dbReference>
<evidence type="ECO:0000259" key="5">
    <source>
        <dbReference type="SMART" id="SM00849"/>
    </source>
</evidence>
<keyword evidence="7" id="KW-1185">Reference proteome</keyword>
<dbReference type="GO" id="GO:0046872">
    <property type="term" value="F:metal ion binding"/>
    <property type="evidence" value="ECO:0007669"/>
    <property type="project" value="UniProtKB-KW"/>
</dbReference>
<dbReference type="Pfam" id="PF00753">
    <property type="entry name" value="Lactamase_B"/>
    <property type="match status" value="1"/>
</dbReference>
<keyword evidence="2" id="KW-0479">Metal-binding</keyword>
<comment type="cofactor">
    <cofactor evidence="1">
        <name>Zn(2+)</name>
        <dbReference type="ChEBI" id="CHEBI:29105"/>
    </cofactor>
</comment>
<dbReference type="RefSeq" id="WP_121990067.1">
    <property type="nucleotide sequence ID" value="NZ_OUNR01000017.1"/>
</dbReference>
<dbReference type="PANTHER" id="PTHR46233:SF3">
    <property type="entry name" value="HYDROXYACYLGLUTATHIONE HYDROLASE GLOC"/>
    <property type="match status" value="1"/>
</dbReference>
<dbReference type="Gene3D" id="3.60.15.10">
    <property type="entry name" value="Ribonuclease Z/Hydroxyacylglutathione hydrolase-like"/>
    <property type="match status" value="1"/>
</dbReference>
<evidence type="ECO:0000313" key="6">
    <source>
        <dbReference type="EMBL" id="SPP65843.1"/>
    </source>
</evidence>
<evidence type="ECO:0000256" key="4">
    <source>
        <dbReference type="ARBA" id="ARBA00022833"/>
    </source>
</evidence>
<dbReference type="OrthoDB" id="9784009at2"/>
<dbReference type="AlphaFoldDB" id="A0A330L7K9"/>
<dbReference type="EC" id="3.-.-.-" evidence="6"/>
<dbReference type="PANTHER" id="PTHR46233">
    <property type="entry name" value="HYDROXYACYLGLUTATHIONE HYDROLASE GLOC"/>
    <property type="match status" value="1"/>
</dbReference>
<dbReference type="FunCoup" id="A0A330L7K9">
    <property type="interactions" value="440"/>
</dbReference>
<keyword evidence="3 6" id="KW-0378">Hydrolase</keyword>
<dbReference type="SUPFAM" id="SSF56281">
    <property type="entry name" value="Metallo-hydrolase/oxidoreductase"/>
    <property type="match status" value="1"/>
</dbReference>
<evidence type="ECO:0000256" key="3">
    <source>
        <dbReference type="ARBA" id="ARBA00022801"/>
    </source>
</evidence>
<dbReference type="GO" id="GO:0016787">
    <property type="term" value="F:hydrolase activity"/>
    <property type="evidence" value="ECO:0007669"/>
    <property type="project" value="UniProtKB-KW"/>
</dbReference>
<name>A0A330L7K9_9BACT</name>
<protein>
    <submittedName>
        <fullName evidence="6">Putative Hydrolase, beta-lactamase-like</fullName>
        <ecNumber evidence="6">3.-.-.-</ecNumber>
    </submittedName>
</protein>
<reference evidence="7" key="1">
    <citation type="submission" date="2018-04" db="EMBL/GenBank/DDBJ databases">
        <authorList>
            <person name="Lucker S."/>
            <person name="Sakoula D."/>
        </authorList>
    </citation>
    <scope>NUCLEOTIDE SEQUENCE [LARGE SCALE GENOMIC DNA]</scope>
</reference>
<dbReference type="InterPro" id="IPR051453">
    <property type="entry name" value="MBL_Glyoxalase_II"/>
</dbReference>
<organism evidence="6 7">
    <name type="scientific">Nitrospira lenta</name>
    <dbReference type="NCBI Taxonomy" id="1436998"/>
    <lineage>
        <taxon>Bacteria</taxon>
        <taxon>Pseudomonadati</taxon>
        <taxon>Nitrospirota</taxon>
        <taxon>Nitrospiria</taxon>
        <taxon>Nitrospirales</taxon>
        <taxon>Nitrospiraceae</taxon>
        <taxon>Nitrospira</taxon>
    </lineage>
</organism>
<sequence length="213" mass="23660">MSNLIRKTFSVPPLGCNCSILGDPVTKQAIVVDPGGAPERILREVEQLGLTVRHILHTHAHFDHFLASGEMQRLTGAMLCLHQDDLDLWTNLEVQCRMFGVPYVAVPLPEYWIQDEERIMVGGVTVVGLHTPGHTPGSMSFHVPDESLVLAGDTLFRGSIGRTDLWGGDFDTIERSIRERLYTLADETTVVTGHGPETEIGVEKESNQFFRVE</sequence>
<gene>
    <name evidence="6" type="ORF">NITLEN_40316</name>
</gene>
<evidence type="ECO:0000313" key="7">
    <source>
        <dbReference type="Proteomes" id="UP000248168"/>
    </source>
</evidence>
<dbReference type="InterPro" id="IPR001279">
    <property type="entry name" value="Metallo-B-lactamas"/>
</dbReference>
<dbReference type="Proteomes" id="UP000248168">
    <property type="component" value="Unassembled WGS sequence"/>
</dbReference>
<dbReference type="InterPro" id="IPR036866">
    <property type="entry name" value="RibonucZ/Hydroxyglut_hydro"/>
</dbReference>
<evidence type="ECO:0000256" key="2">
    <source>
        <dbReference type="ARBA" id="ARBA00022723"/>
    </source>
</evidence>
<proteinExistence type="predicted"/>
<dbReference type="EMBL" id="OUNR01000017">
    <property type="protein sequence ID" value="SPP65843.1"/>
    <property type="molecule type" value="Genomic_DNA"/>
</dbReference>
<evidence type="ECO:0000256" key="1">
    <source>
        <dbReference type="ARBA" id="ARBA00001947"/>
    </source>
</evidence>
<keyword evidence="4" id="KW-0862">Zinc</keyword>
<dbReference type="CDD" id="cd06262">
    <property type="entry name" value="metallo-hydrolase-like_MBL-fold"/>
    <property type="match status" value="1"/>
</dbReference>
<dbReference type="InParanoid" id="A0A330L7K9"/>
<accession>A0A330L7K9</accession>